<dbReference type="SUPFAM" id="SSF53067">
    <property type="entry name" value="Actin-like ATPase domain"/>
    <property type="match status" value="1"/>
</dbReference>
<dbReference type="InterPro" id="IPR052519">
    <property type="entry name" value="Euk-type_GlcNAc_Kinase"/>
</dbReference>
<feature type="region of interest" description="Disordered" evidence="1">
    <location>
        <begin position="1"/>
        <end position="28"/>
    </location>
</feature>
<dbReference type="AlphaFoldDB" id="A0A6J6E565"/>
<gene>
    <name evidence="3" type="ORF">UFOPK1689_00700</name>
</gene>
<dbReference type="InterPro" id="IPR002731">
    <property type="entry name" value="ATPase_BadF"/>
</dbReference>
<feature type="domain" description="ATPase BadF/BadG/BcrA/BcrD type" evidence="2">
    <location>
        <begin position="10"/>
        <end position="262"/>
    </location>
</feature>
<accession>A0A6J6E565</accession>
<evidence type="ECO:0000256" key="1">
    <source>
        <dbReference type="SAM" id="MobiDB-lite"/>
    </source>
</evidence>
<dbReference type="PANTHER" id="PTHR43190">
    <property type="entry name" value="N-ACETYL-D-GLUCOSAMINE KINASE"/>
    <property type="match status" value="1"/>
</dbReference>
<sequence length="295" mass="31044">MLVIDLGQSGSRVRQESTTTTSSRGKRNGETVLESLRAIFQDLPKTSSEVVALSCTGFNGIVNSPDKYGSLCKEFFGSSRVAVIDDGFAGFIGALNGRDGVVLSIGGGVVSIGGRNGMFSHRDGLGSTFGDEGGGFWLGALAITKSLALRQGRGKDDQMLEYFADECKKYDQLTIKDGAEASTLSINTAKKVLDAADLGIPTAVSIVAEGSLLLAQTVVATWLGAGGENKDVVEIVIQGGPAKNSQYVQAIFNQIKIEIPHAVLAESKGDNLDGATWIAENMDQDQPPLLLWATP</sequence>
<dbReference type="Gene3D" id="3.30.420.40">
    <property type="match status" value="2"/>
</dbReference>
<evidence type="ECO:0000313" key="3">
    <source>
        <dbReference type="EMBL" id="CAB4571522.1"/>
    </source>
</evidence>
<organism evidence="3">
    <name type="scientific">freshwater metagenome</name>
    <dbReference type="NCBI Taxonomy" id="449393"/>
    <lineage>
        <taxon>unclassified sequences</taxon>
        <taxon>metagenomes</taxon>
        <taxon>ecological metagenomes</taxon>
    </lineage>
</organism>
<dbReference type="EMBL" id="CAEZTN010000018">
    <property type="protein sequence ID" value="CAB4571522.1"/>
    <property type="molecule type" value="Genomic_DNA"/>
</dbReference>
<dbReference type="InterPro" id="IPR043129">
    <property type="entry name" value="ATPase_NBD"/>
</dbReference>
<protein>
    <submittedName>
        <fullName evidence="3">Unannotated protein</fullName>
    </submittedName>
</protein>
<name>A0A6J6E565_9ZZZZ</name>
<dbReference type="Pfam" id="PF01869">
    <property type="entry name" value="BcrAD_BadFG"/>
    <property type="match status" value="1"/>
</dbReference>
<evidence type="ECO:0000259" key="2">
    <source>
        <dbReference type="Pfam" id="PF01869"/>
    </source>
</evidence>
<proteinExistence type="predicted"/>
<reference evidence="3" key="1">
    <citation type="submission" date="2020-05" db="EMBL/GenBank/DDBJ databases">
        <authorList>
            <person name="Chiriac C."/>
            <person name="Salcher M."/>
            <person name="Ghai R."/>
            <person name="Kavagutti S V."/>
        </authorList>
    </citation>
    <scope>NUCLEOTIDE SEQUENCE</scope>
</reference>
<feature type="compositionally biased region" description="Polar residues" evidence="1">
    <location>
        <begin position="8"/>
        <end position="23"/>
    </location>
</feature>
<dbReference type="PANTHER" id="PTHR43190:SF3">
    <property type="entry name" value="N-ACETYL-D-GLUCOSAMINE KINASE"/>
    <property type="match status" value="1"/>
</dbReference>